<dbReference type="AlphaFoldDB" id="A0A8I0T981"/>
<name>A0A8I0T981_BRUAN</name>
<proteinExistence type="predicted"/>
<evidence type="ECO:0008006" key="3">
    <source>
        <dbReference type="Google" id="ProtNLM"/>
    </source>
</evidence>
<gene>
    <name evidence="1" type="ORF">IH622_13625</name>
</gene>
<evidence type="ECO:0000313" key="1">
    <source>
        <dbReference type="EMBL" id="MBE0561837.1"/>
    </source>
</evidence>
<reference evidence="1" key="1">
    <citation type="submission" date="2020-09" db="EMBL/GenBank/DDBJ databases">
        <authorList>
            <person name="Dalcin Martins P."/>
        </authorList>
    </citation>
    <scope>NUCLEOTIDE SEQUENCE</scope>
    <source>
        <strain evidence="1">MAG47</strain>
    </source>
</reference>
<comment type="caution">
    <text evidence="1">The sequence shown here is derived from an EMBL/GenBank/DDBJ whole genome shotgun (WGS) entry which is preliminary data.</text>
</comment>
<reference evidence="1" key="2">
    <citation type="submission" date="2020-10" db="EMBL/GenBank/DDBJ databases">
        <title>Enrichment of novel Verrucomicrobia, Bacteroidetes and Krumholzibacteria in an oxygen-limited, methane- and iron-fed bioreactor inoculated with Bothnian Sea sediments.</title>
        <authorList>
            <person name="Martins P.D."/>
            <person name="de Jong A."/>
            <person name="Lenstra W.K."/>
            <person name="van Helmond N.A.G.M."/>
            <person name="Slomp C.P."/>
            <person name="Jetten M.S.M."/>
            <person name="Welte C.U."/>
            <person name="Rasigraf O."/>
        </authorList>
    </citation>
    <scope>NUCLEOTIDE SEQUENCE</scope>
    <source>
        <strain evidence="1">MAG47</strain>
    </source>
</reference>
<evidence type="ECO:0000313" key="2">
    <source>
        <dbReference type="Proteomes" id="UP000642265"/>
    </source>
</evidence>
<organism evidence="1 2">
    <name type="scientific">Brucella anthropi</name>
    <name type="common">Ochrobactrum anthropi</name>
    <dbReference type="NCBI Taxonomy" id="529"/>
    <lineage>
        <taxon>Bacteria</taxon>
        <taxon>Pseudomonadati</taxon>
        <taxon>Pseudomonadota</taxon>
        <taxon>Alphaproteobacteria</taxon>
        <taxon>Hyphomicrobiales</taxon>
        <taxon>Brucellaceae</taxon>
        <taxon>Brucella/Ochrobactrum group</taxon>
        <taxon>Brucella</taxon>
    </lineage>
</organism>
<sequence>MKKRDLFAPHRVKDALKNSGVRLQEQQMQALCLYISGISKEQSLKMAGYRPGTRISTFDTPTMRAATKIVLDKFLQTDAAPAALRALYMIVNDDRGAAGVRVQAANSILDRAGFVAKKAGEGDGGLGDPNQDLSSMSADQLQAMIDKLDAALASKTLDVQPDDVQNSVPVSSQDLEIYE</sequence>
<dbReference type="EMBL" id="JACZKO010000038">
    <property type="protein sequence ID" value="MBE0561837.1"/>
    <property type="molecule type" value="Genomic_DNA"/>
</dbReference>
<accession>A0A8I0T981</accession>
<protein>
    <recommendedName>
        <fullName evidence="3">Terminase small subunit</fullName>
    </recommendedName>
</protein>
<dbReference type="Proteomes" id="UP000642265">
    <property type="component" value="Unassembled WGS sequence"/>
</dbReference>